<protein>
    <submittedName>
        <fullName evidence="1">Uncharacterized protein</fullName>
    </submittedName>
</protein>
<proteinExistence type="predicted"/>
<name>A0A6M3JGC1_9ZZZZ</name>
<organism evidence="1">
    <name type="scientific">viral metagenome</name>
    <dbReference type="NCBI Taxonomy" id="1070528"/>
    <lineage>
        <taxon>unclassified sequences</taxon>
        <taxon>metagenomes</taxon>
        <taxon>organismal metagenomes</taxon>
    </lineage>
</organism>
<dbReference type="AlphaFoldDB" id="A0A6M3JGC1"/>
<accession>A0A6M3JGC1</accession>
<gene>
    <name evidence="1" type="ORF">MM415A05286_0003</name>
</gene>
<evidence type="ECO:0000313" key="1">
    <source>
        <dbReference type="EMBL" id="QJA68963.1"/>
    </source>
</evidence>
<sequence>MRKCILCNEDTNGSVGKAGIAWTVICQRCKDLEDSILEQKLRCMAYATEGILKLETHPQP</sequence>
<dbReference type="EMBL" id="MT141665">
    <property type="protein sequence ID" value="QJA68963.1"/>
    <property type="molecule type" value="Genomic_DNA"/>
</dbReference>
<reference evidence="1" key="1">
    <citation type="submission" date="2020-03" db="EMBL/GenBank/DDBJ databases">
        <title>The deep terrestrial virosphere.</title>
        <authorList>
            <person name="Holmfeldt K."/>
            <person name="Nilsson E."/>
            <person name="Simone D."/>
            <person name="Lopez-Fernandez M."/>
            <person name="Wu X."/>
            <person name="de Brujin I."/>
            <person name="Lundin D."/>
            <person name="Andersson A."/>
            <person name="Bertilsson S."/>
            <person name="Dopson M."/>
        </authorList>
    </citation>
    <scope>NUCLEOTIDE SEQUENCE</scope>
    <source>
        <strain evidence="1">MM415A05286</strain>
    </source>
</reference>